<dbReference type="Proteomes" id="UP000184080">
    <property type="component" value="Unassembled WGS sequence"/>
</dbReference>
<organism evidence="1 2">
    <name type="scientific">Clostridium amylolyticum</name>
    <dbReference type="NCBI Taxonomy" id="1121298"/>
    <lineage>
        <taxon>Bacteria</taxon>
        <taxon>Bacillati</taxon>
        <taxon>Bacillota</taxon>
        <taxon>Clostridia</taxon>
        <taxon>Eubacteriales</taxon>
        <taxon>Clostridiaceae</taxon>
        <taxon>Clostridium</taxon>
    </lineage>
</organism>
<dbReference type="EMBL" id="FQZO01000002">
    <property type="protein sequence ID" value="SHI91079.1"/>
    <property type="molecule type" value="Genomic_DNA"/>
</dbReference>
<dbReference type="STRING" id="1121298.SAMN05444401_1759"/>
<protein>
    <submittedName>
        <fullName evidence="1">Uncharacterized protein</fullName>
    </submittedName>
</protein>
<reference evidence="1 2" key="1">
    <citation type="submission" date="2016-11" db="EMBL/GenBank/DDBJ databases">
        <authorList>
            <person name="Jaros S."/>
            <person name="Januszkiewicz K."/>
            <person name="Wedrychowicz H."/>
        </authorList>
    </citation>
    <scope>NUCLEOTIDE SEQUENCE [LARGE SCALE GENOMIC DNA]</scope>
    <source>
        <strain evidence="1 2">DSM 21864</strain>
    </source>
</reference>
<accession>A0A1M6F0C5</accession>
<dbReference type="RefSeq" id="WP_178140698.1">
    <property type="nucleotide sequence ID" value="NZ_FQZO01000002.1"/>
</dbReference>
<keyword evidence="2" id="KW-1185">Reference proteome</keyword>
<proteinExistence type="predicted"/>
<sequence length="51" mass="5753">MEEKYRKALEEVLINLRSIEGPNPGDDYIDDSIMIITKVLKEGKSNDSVQG</sequence>
<gene>
    <name evidence="1" type="ORF">SAMN05444401_1759</name>
</gene>
<dbReference type="AlphaFoldDB" id="A0A1M6F0C5"/>
<evidence type="ECO:0000313" key="1">
    <source>
        <dbReference type="EMBL" id="SHI91079.1"/>
    </source>
</evidence>
<evidence type="ECO:0000313" key="2">
    <source>
        <dbReference type="Proteomes" id="UP000184080"/>
    </source>
</evidence>
<name>A0A1M6F0C5_9CLOT</name>